<protein>
    <submittedName>
        <fullName evidence="2">Uncharacterized protein</fullName>
    </submittedName>
</protein>
<accession>A0A9P5TQV9</accession>
<proteinExistence type="predicted"/>
<reference evidence="2" key="1">
    <citation type="submission" date="2020-11" db="EMBL/GenBank/DDBJ databases">
        <authorList>
            <consortium name="DOE Joint Genome Institute"/>
            <person name="Ahrendt S."/>
            <person name="Riley R."/>
            <person name="Andreopoulos W."/>
            <person name="LaButti K."/>
            <person name="Pangilinan J."/>
            <person name="Ruiz-duenas F.J."/>
            <person name="Barrasa J.M."/>
            <person name="Sanchez-Garcia M."/>
            <person name="Camarero S."/>
            <person name="Miyauchi S."/>
            <person name="Serrano A."/>
            <person name="Linde D."/>
            <person name="Babiker R."/>
            <person name="Drula E."/>
            <person name="Ayuso-Fernandez I."/>
            <person name="Pacheco R."/>
            <person name="Padilla G."/>
            <person name="Ferreira P."/>
            <person name="Barriuso J."/>
            <person name="Kellner H."/>
            <person name="Castanera R."/>
            <person name="Alfaro M."/>
            <person name="Ramirez L."/>
            <person name="Pisabarro A.G."/>
            <person name="Kuo A."/>
            <person name="Tritt A."/>
            <person name="Lipzen A."/>
            <person name="He G."/>
            <person name="Yan M."/>
            <person name="Ng V."/>
            <person name="Cullen D."/>
            <person name="Martin F."/>
            <person name="Rosso M.-N."/>
            <person name="Henrissat B."/>
            <person name="Hibbett D."/>
            <person name="Martinez A.T."/>
            <person name="Grigoriev I.V."/>
        </authorList>
    </citation>
    <scope>NUCLEOTIDE SEQUENCE</scope>
    <source>
        <strain evidence="2">AH 44721</strain>
    </source>
</reference>
<sequence length="407" mass="45206">MTSPYTYPSAPTEPLLANTSFHTEAKSSHLLEVIYDSPESGSDGDDDGSHTDSTLDDSEEFENAGFGHPLQRMPRLKSADHGLGYDSDVEVQLLLSNMTRLSNNPSRSGSVSSFRTDEALDFDRLVDALVSKKPDPFIDKGPSNLAMLESVVGDTLDFEGSWPSLMVRRLERSSQELFLLLELNLPELREDPWNPAVQILRAIEKDDQVYLFLQGLSQYNKPPLINVAHYIDFFRQVLEGLSFLREQRIAGLNLADPSSYMVDLSSALKDSVLSTSSHPKATTSSPRFDRMSYPVRYYLVNFTESRRIPLETLFPSSSPATPSEGPQSIPACPFRRDVQNCGTLFENLLDDVPSILPKFKSLTKAMIHGSFTADDARRLFEALCRSLDADVFEKLASSSPESSGNSS</sequence>
<dbReference type="EMBL" id="JADNYJ010000022">
    <property type="protein sequence ID" value="KAF8905551.1"/>
    <property type="molecule type" value="Genomic_DNA"/>
</dbReference>
<dbReference type="Proteomes" id="UP000724874">
    <property type="component" value="Unassembled WGS sequence"/>
</dbReference>
<feature type="region of interest" description="Disordered" evidence="1">
    <location>
        <begin position="33"/>
        <end position="72"/>
    </location>
</feature>
<name>A0A9P5TQV9_GYMJU</name>
<comment type="caution">
    <text evidence="2">The sequence shown here is derived from an EMBL/GenBank/DDBJ whole genome shotgun (WGS) entry which is preliminary data.</text>
</comment>
<gene>
    <name evidence="2" type="ORF">CPB84DRAFT_1771703</name>
</gene>
<organism evidence="2 3">
    <name type="scientific">Gymnopilus junonius</name>
    <name type="common">Spectacular rustgill mushroom</name>
    <name type="synonym">Gymnopilus spectabilis subsp. junonius</name>
    <dbReference type="NCBI Taxonomy" id="109634"/>
    <lineage>
        <taxon>Eukaryota</taxon>
        <taxon>Fungi</taxon>
        <taxon>Dikarya</taxon>
        <taxon>Basidiomycota</taxon>
        <taxon>Agaricomycotina</taxon>
        <taxon>Agaricomycetes</taxon>
        <taxon>Agaricomycetidae</taxon>
        <taxon>Agaricales</taxon>
        <taxon>Agaricineae</taxon>
        <taxon>Hymenogastraceae</taxon>
        <taxon>Gymnopilus</taxon>
    </lineage>
</organism>
<evidence type="ECO:0000313" key="2">
    <source>
        <dbReference type="EMBL" id="KAF8905551.1"/>
    </source>
</evidence>
<dbReference type="OrthoDB" id="3260792at2759"/>
<evidence type="ECO:0000313" key="3">
    <source>
        <dbReference type="Proteomes" id="UP000724874"/>
    </source>
</evidence>
<evidence type="ECO:0000256" key="1">
    <source>
        <dbReference type="SAM" id="MobiDB-lite"/>
    </source>
</evidence>
<keyword evidence="3" id="KW-1185">Reference proteome</keyword>
<dbReference type="AlphaFoldDB" id="A0A9P5TQV9"/>